<evidence type="ECO:0000259" key="2">
    <source>
        <dbReference type="Pfam" id="PF12572"/>
    </source>
</evidence>
<dbReference type="Gramene" id="ONIVA01G20030.1">
    <property type="protein sequence ID" value="ONIVA01G20030.1"/>
    <property type="gene ID" value="ONIVA01G20030"/>
</dbReference>
<dbReference type="OMA" id="KGTINHP"/>
<name>A0A0E0FMD9_ORYNI</name>
<evidence type="ECO:0000313" key="3">
    <source>
        <dbReference type="EnsemblPlants" id="ONIVA01G20030.1"/>
    </source>
</evidence>
<reference evidence="3" key="2">
    <citation type="submission" date="2018-04" db="EMBL/GenBank/DDBJ databases">
        <title>OnivRS2 (Oryza nivara Reference Sequence Version 2).</title>
        <authorList>
            <person name="Zhang J."/>
            <person name="Kudrna D."/>
            <person name="Lee S."/>
            <person name="Talag J."/>
            <person name="Rajasekar S."/>
            <person name="Welchert J."/>
            <person name="Hsing Y.-I."/>
            <person name="Wing R.A."/>
        </authorList>
    </citation>
    <scope>NUCLEOTIDE SEQUENCE [LARGE SCALE GENOMIC DNA]</scope>
</reference>
<dbReference type="STRING" id="4536.A0A0E0FMD9"/>
<evidence type="ECO:0000256" key="1">
    <source>
        <dbReference type="SAM" id="MobiDB-lite"/>
    </source>
</evidence>
<accession>A0A0E0FMD9</accession>
<dbReference type="PANTHER" id="PTHR47422">
    <property type="entry name" value="DNAJ HEAT SHOCK N-TERMINAL DOMAIN-CONTAINING PROTEIN"/>
    <property type="match status" value="1"/>
</dbReference>
<feature type="compositionally biased region" description="Basic residues" evidence="1">
    <location>
        <begin position="78"/>
        <end position="93"/>
    </location>
</feature>
<dbReference type="Proteomes" id="UP000006591">
    <property type="component" value="Chromosome 1"/>
</dbReference>
<dbReference type="EnsemblPlants" id="ONIVA01G20030.1">
    <property type="protein sequence ID" value="ONIVA01G20030.1"/>
    <property type="gene ID" value="ONIVA01G20030"/>
</dbReference>
<protein>
    <recommendedName>
        <fullName evidence="2">DUF3752 domain-containing protein</fullName>
    </recommendedName>
</protein>
<keyword evidence="4" id="KW-1185">Reference proteome</keyword>
<dbReference type="HOGENOM" id="CLU_1534982_0_0_1"/>
<sequence>MVIMFYLTLRDDSLFMGGEMGDQAFLNYLIRSLYKKAKEIADAEDEKSKTSDASLVDKYNSSKRSVSLVQKHKESKKEKKKRSRSNERKKKGKGTINHPWKPCDREKDLTAGRQNVNLDPENMAQGLSSRFSSGAVQRNFKDDHFSDMHFRKTSWRLADVEWELHYHWRGDLYYFTTMGDRP</sequence>
<feature type="domain" description="DUF3752" evidence="2">
    <location>
        <begin position="39"/>
        <end position="132"/>
    </location>
</feature>
<organism evidence="3">
    <name type="scientific">Oryza nivara</name>
    <name type="common">Indian wild rice</name>
    <name type="synonym">Oryza sativa f. spontanea</name>
    <dbReference type="NCBI Taxonomy" id="4536"/>
    <lineage>
        <taxon>Eukaryota</taxon>
        <taxon>Viridiplantae</taxon>
        <taxon>Streptophyta</taxon>
        <taxon>Embryophyta</taxon>
        <taxon>Tracheophyta</taxon>
        <taxon>Spermatophyta</taxon>
        <taxon>Magnoliopsida</taxon>
        <taxon>Liliopsida</taxon>
        <taxon>Poales</taxon>
        <taxon>Poaceae</taxon>
        <taxon>BOP clade</taxon>
        <taxon>Oryzoideae</taxon>
        <taxon>Oryzeae</taxon>
        <taxon>Oryzinae</taxon>
        <taxon>Oryza</taxon>
    </lineage>
</organism>
<feature type="region of interest" description="Disordered" evidence="1">
    <location>
        <begin position="62"/>
        <end position="106"/>
    </location>
</feature>
<proteinExistence type="predicted"/>
<reference evidence="3" key="1">
    <citation type="submission" date="2015-04" db="UniProtKB">
        <authorList>
            <consortium name="EnsemblPlants"/>
        </authorList>
    </citation>
    <scope>IDENTIFICATION</scope>
    <source>
        <strain evidence="3">SL10</strain>
    </source>
</reference>
<dbReference type="PANTHER" id="PTHR47422:SF1">
    <property type="entry name" value="DNAJ HEAT SHOCK N-TERMINAL DOMAIN-CONTAINING PROTEIN"/>
    <property type="match status" value="1"/>
</dbReference>
<dbReference type="eggNOG" id="KOG4188">
    <property type="taxonomic scope" value="Eukaryota"/>
</dbReference>
<dbReference type="Pfam" id="PF12572">
    <property type="entry name" value="DUF3752"/>
    <property type="match status" value="1"/>
</dbReference>
<evidence type="ECO:0000313" key="4">
    <source>
        <dbReference type="Proteomes" id="UP000006591"/>
    </source>
</evidence>
<dbReference type="AlphaFoldDB" id="A0A0E0FMD9"/>
<dbReference type="InterPro" id="IPR022226">
    <property type="entry name" value="DUF3752"/>
</dbReference>